<evidence type="ECO:0000256" key="1">
    <source>
        <dbReference type="ARBA" id="ARBA00006890"/>
    </source>
</evidence>
<evidence type="ECO:0000256" key="2">
    <source>
        <dbReference type="ARBA" id="ARBA00012415"/>
    </source>
</evidence>
<keyword evidence="4 6" id="KW-0548">Nucleotidyltransferase</keyword>
<organism evidence="8 9">
    <name type="scientific">Methanofollis fontis</name>
    <dbReference type="NCBI Taxonomy" id="2052832"/>
    <lineage>
        <taxon>Archaea</taxon>
        <taxon>Methanobacteriati</taxon>
        <taxon>Methanobacteriota</taxon>
        <taxon>Stenosarchaea group</taxon>
        <taxon>Methanomicrobia</taxon>
        <taxon>Methanomicrobiales</taxon>
        <taxon>Methanomicrobiaceae</taxon>
        <taxon>Methanofollis</taxon>
    </lineage>
</organism>
<dbReference type="PANTHER" id="PTHR43197:SF1">
    <property type="entry name" value="UTP--GLUCOSE-1-PHOSPHATE URIDYLYLTRANSFERASE"/>
    <property type="match status" value="1"/>
</dbReference>
<dbReference type="Proteomes" id="UP000292580">
    <property type="component" value="Unassembled WGS sequence"/>
</dbReference>
<dbReference type="NCBIfam" id="TIGR01099">
    <property type="entry name" value="galU"/>
    <property type="match status" value="1"/>
</dbReference>
<dbReference type="SUPFAM" id="SSF53448">
    <property type="entry name" value="Nucleotide-diphospho-sugar transferases"/>
    <property type="match status" value="1"/>
</dbReference>
<comment type="similarity">
    <text evidence="1 6">Belongs to the UDPGP type 2 family.</text>
</comment>
<dbReference type="InterPro" id="IPR005835">
    <property type="entry name" value="NTP_transferase_dom"/>
</dbReference>
<gene>
    <name evidence="8" type="primary">galU</name>
    <name evidence="8" type="ORF">CUJ86_10135</name>
</gene>
<evidence type="ECO:0000313" key="8">
    <source>
        <dbReference type="EMBL" id="TAJ43722.1"/>
    </source>
</evidence>
<dbReference type="GO" id="GO:0006011">
    <property type="term" value="P:UDP-alpha-D-glucose metabolic process"/>
    <property type="evidence" value="ECO:0007669"/>
    <property type="project" value="InterPro"/>
</dbReference>
<keyword evidence="3 6" id="KW-0808">Transferase</keyword>
<evidence type="ECO:0000256" key="6">
    <source>
        <dbReference type="RuleBase" id="RU361259"/>
    </source>
</evidence>
<keyword evidence="9" id="KW-1185">Reference proteome</keyword>
<dbReference type="EC" id="2.7.7.9" evidence="2 6"/>
<dbReference type="PANTHER" id="PTHR43197">
    <property type="entry name" value="UTP--GLUCOSE-1-PHOSPHATE URIDYLYLTRANSFERASE"/>
    <property type="match status" value="1"/>
</dbReference>
<dbReference type="OrthoDB" id="15372at2157"/>
<protein>
    <recommendedName>
        <fullName evidence="2 6">UTP--glucose-1-phosphate uridylyltransferase</fullName>
        <ecNumber evidence="2 6">2.7.7.9</ecNumber>
    </recommendedName>
    <alternativeName>
        <fullName evidence="6">UDP-glucose pyrophosphorylase</fullName>
    </alternativeName>
</protein>
<dbReference type="Gene3D" id="3.90.550.10">
    <property type="entry name" value="Spore Coat Polysaccharide Biosynthesis Protein SpsA, Chain A"/>
    <property type="match status" value="1"/>
</dbReference>
<evidence type="ECO:0000313" key="9">
    <source>
        <dbReference type="Proteomes" id="UP000292580"/>
    </source>
</evidence>
<dbReference type="RefSeq" id="WP_130647460.1">
    <property type="nucleotide sequence ID" value="NZ_PGCL01000004.1"/>
</dbReference>
<comment type="catalytic activity">
    <reaction evidence="5 6">
        <text>alpha-D-glucose 1-phosphate + UTP + H(+) = UDP-alpha-D-glucose + diphosphate</text>
        <dbReference type="Rhea" id="RHEA:19889"/>
        <dbReference type="ChEBI" id="CHEBI:15378"/>
        <dbReference type="ChEBI" id="CHEBI:33019"/>
        <dbReference type="ChEBI" id="CHEBI:46398"/>
        <dbReference type="ChEBI" id="CHEBI:58601"/>
        <dbReference type="ChEBI" id="CHEBI:58885"/>
        <dbReference type="EC" id="2.7.7.9"/>
    </reaction>
</comment>
<dbReference type="AlphaFoldDB" id="A0A483CX77"/>
<evidence type="ECO:0000256" key="5">
    <source>
        <dbReference type="ARBA" id="ARBA00048128"/>
    </source>
</evidence>
<sequence length="310" mass="34639">MREVTKAVIPAAGLGTRFLPATKSMPKEMLPLIDRPVIQYVVEEAVNSGIDDLIIITGRGKRAIEDYFDDSPELEMHLREHNKMDLLKRIRDISSLIDIHYIRQKEPLGLGDAIMRAEKHISDEPFAVLLGDDIIQNHTPCTRQLIDIFQQEGQSVIAVEEVPDDKVSSYGIIRGTRVGPSLLHIDDIVEKPQLADAPSRIGAIGRYVFTPQIFDCLDETVPGVGNEIQLTDAIRILLQRQDVYAHAFEGKRYDTGDKCGYLEAIIDFALENPETRDAVLQHLRSAGLRTAMQVQGDEGAVLAHSEHMEI</sequence>
<reference evidence="8 9" key="1">
    <citation type="submission" date="2017-11" db="EMBL/GenBank/DDBJ databases">
        <title>Isolation and Characterization of Methanofollis Species from Methane Seep Offshore SW Taiwan.</title>
        <authorList>
            <person name="Teng N.-H."/>
            <person name="Lai M.-C."/>
            <person name="Chen S.-C."/>
        </authorList>
    </citation>
    <scope>NUCLEOTIDE SEQUENCE [LARGE SCALE GENOMIC DNA]</scope>
    <source>
        <strain evidence="8 9">FWC-SCC2</strain>
    </source>
</reference>
<evidence type="ECO:0000259" key="7">
    <source>
        <dbReference type="Pfam" id="PF00483"/>
    </source>
</evidence>
<dbReference type="Pfam" id="PF00483">
    <property type="entry name" value="NTP_transferase"/>
    <property type="match status" value="1"/>
</dbReference>
<comment type="caution">
    <text evidence="8">The sequence shown here is derived from an EMBL/GenBank/DDBJ whole genome shotgun (WGS) entry which is preliminary data.</text>
</comment>
<dbReference type="InterPro" id="IPR005771">
    <property type="entry name" value="GalU_uridylyltTrfase_bac/arc"/>
</dbReference>
<dbReference type="InterPro" id="IPR029044">
    <property type="entry name" value="Nucleotide-diphossugar_trans"/>
</dbReference>
<dbReference type="GO" id="GO:0003983">
    <property type="term" value="F:UTP:glucose-1-phosphate uridylyltransferase activity"/>
    <property type="evidence" value="ECO:0007669"/>
    <property type="project" value="UniProtKB-EC"/>
</dbReference>
<evidence type="ECO:0000256" key="4">
    <source>
        <dbReference type="ARBA" id="ARBA00022695"/>
    </source>
</evidence>
<name>A0A483CX77_9EURY</name>
<accession>A0A483CX77</accession>
<feature type="domain" description="Nucleotidyl transferase" evidence="7">
    <location>
        <begin position="6"/>
        <end position="265"/>
    </location>
</feature>
<evidence type="ECO:0000256" key="3">
    <source>
        <dbReference type="ARBA" id="ARBA00022679"/>
    </source>
</evidence>
<proteinExistence type="inferred from homology"/>
<dbReference type="CDD" id="cd02541">
    <property type="entry name" value="UGPase_prokaryotic"/>
    <property type="match status" value="1"/>
</dbReference>
<dbReference type="EMBL" id="PGCL01000004">
    <property type="protein sequence ID" value="TAJ43722.1"/>
    <property type="molecule type" value="Genomic_DNA"/>
</dbReference>